<feature type="region of interest" description="Disordered" evidence="1">
    <location>
        <begin position="1"/>
        <end position="71"/>
    </location>
</feature>
<organism evidence="2 3">
    <name type="scientific">Modicisalibacter muralis</name>
    <dbReference type="NCBI Taxonomy" id="119000"/>
    <lineage>
        <taxon>Bacteria</taxon>
        <taxon>Pseudomonadati</taxon>
        <taxon>Pseudomonadota</taxon>
        <taxon>Gammaproteobacteria</taxon>
        <taxon>Oceanospirillales</taxon>
        <taxon>Halomonadaceae</taxon>
        <taxon>Modicisalibacter</taxon>
    </lineage>
</organism>
<accession>A0A1G9NLL6</accession>
<proteinExistence type="predicted"/>
<sequence>MLKQTITLREVPDPKDTSRSQFEVYDSDTGTSLGIYDSREAAQAEVESMNRSDVEGLNERNRKQDADPADG</sequence>
<evidence type="ECO:0000313" key="3">
    <source>
        <dbReference type="Proteomes" id="UP000198654"/>
    </source>
</evidence>
<dbReference type="OrthoDB" id="6169918at2"/>
<evidence type="ECO:0000313" key="2">
    <source>
        <dbReference type="EMBL" id="SDL86875.1"/>
    </source>
</evidence>
<reference evidence="2 3" key="1">
    <citation type="submission" date="2016-10" db="EMBL/GenBank/DDBJ databases">
        <authorList>
            <person name="de Groot N.N."/>
        </authorList>
    </citation>
    <scope>NUCLEOTIDE SEQUENCE [LARGE SCALE GENOMIC DNA]</scope>
    <source>
        <strain evidence="2 3">DSM 14789</strain>
    </source>
</reference>
<dbReference type="EMBL" id="FNGI01000008">
    <property type="protein sequence ID" value="SDL86875.1"/>
    <property type="molecule type" value="Genomic_DNA"/>
</dbReference>
<name>A0A1G9NLL6_9GAMM</name>
<dbReference type="STRING" id="119000.SAMN05661010_02748"/>
<keyword evidence="3" id="KW-1185">Reference proteome</keyword>
<dbReference type="RefSeq" id="WP_089729516.1">
    <property type="nucleotide sequence ID" value="NZ_FNGI01000008.1"/>
</dbReference>
<dbReference type="Proteomes" id="UP000198654">
    <property type="component" value="Unassembled WGS sequence"/>
</dbReference>
<protein>
    <submittedName>
        <fullName evidence="2">Uncharacterized protein</fullName>
    </submittedName>
</protein>
<feature type="compositionally biased region" description="Basic and acidic residues" evidence="1">
    <location>
        <begin position="37"/>
        <end position="71"/>
    </location>
</feature>
<gene>
    <name evidence="2" type="ORF">SAMN05661010_02748</name>
</gene>
<evidence type="ECO:0000256" key="1">
    <source>
        <dbReference type="SAM" id="MobiDB-lite"/>
    </source>
</evidence>
<dbReference type="AlphaFoldDB" id="A0A1G9NLL6"/>